<evidence type="ECO:0000256" key="9">
    <source>
        <dbReference type="ARBA" id="ARBA00022833"/>
    </source>
</evidence>
<dbReference type="Pfam" id="PF01434">
    <property type="entry name" value="Peptidase_M41"/>
    <property type="match status" value="1"/>
</dbReference>
<dbReference type="Gene3D" id="1.10.8.60">
    <property type="match status" value="1"/>
</dbReference>
<dbReference type="InterPro" id="IPR027417">
    <property type="entry name" value="P-loop_NTPase"/>
</dbReference>
<name>A0A9X1UYS1_9FLAO</name>
<dbReference type="InterPro" id="IPR050928">
    <property type="entry name" value="ATP-dep_Zn_Metalloprotease"/>
</dbReference>
<dbReference type="EC" id="3.4.24.-" evidence="15"/>
<organism evidence="19 20">
    <name type="scientific">Christiangramia crocea</name>
    <dbReference type="NCBI Taxonomy" id="2904124"/>
    <lineage>
        <taxon>Bacteria</taxon>
        <taxon>Pseudomonadati</taxon>
        <taxon>Bacteroidota</taxon>
        <taxon>Flavobacteriia</taxon>
        <taxon>Flavobacteriales</taxon>
        <taxon>Flavobacteriaceae</taxon>
        <taxon>Christiangramia</taxon>
    </lineage>
</organism>
<dbReference type="EMBL" id="JAJSON010000025">
    <property type="protein sequence ID" value="MCG9972785.1"/>
    <property type="molecule type" value="Genomic_DNA"/>
</dbReference>
<gene>
    <name evidence="15 19" type="primary">ftsH</name>
    <name evidence="19" type="ORF">LU635_14135</name>
</gene>
<dbReference type="RefSeq" id="WP_240100141.1">
    <property type="nucleotide sequence ID" value="NZ_JAJSON010000025.1"/>
</dbReference>
<dbReference type="HAMAP" id="MF_01458">
    <property type="entry name" value="FtsH"/>
    <property type="match status" value="1"/>
</dbReference>
<dbReference type="InterPro" id="IPR041569">
    <property type="entry name" value="AAA_lid_3"/>
</dbReference>
<dbReference type="Proteomes" id="UP001139344">
    <property type="component" value="Unassembled WGS sequence"/>
</dbReference>
<evidence type="ECO:0000313" key="19">
    <source>
        <dbReference type="EMBL" id="MCG9972785.1"/>
    </source>
</evidence>
<dbReference type="SMART" id="SM00382">
    <property type="entry name" value="AAA"/>
    <property type="match status" value="1"/>
</dbReference>
<evidence type="ECO:0000313" key="20">
    <source>
        <dbReference type="Proteomes" id="UP001139344"/>
    </source>
</evidence>
<dbReference type="InterPro" id="IPR003959">
    <property type="entry name" value="ATPase_AAA_core"/>
</dbReference>
<evidence type="ECO:0000256" key="8">
    <source>
        <dbReference type="ARBA" id="ARBA00022801"/>
    </source>
</evidence>
<evidence type="ECO:0000256" key="2">
    <source>
        <dbReference type="ARBA" id="ARBA00010044"/>
    </source>
</evidence>
<dbReference type="Gene3D" id="3.40.1690.20">
    <property type="match status" value="1"/>
</dbReference>
<dbReference type="CDD" id="cd19501">
    <property type="entry name" value="RecA-like_FtsH"/>
    <property type="match status" value="1"/>
</dbReference>
<dbReference type="InterPro" id="IPR005936">
    <property type="entry name" value="FtsH"/>
</dbReference>
<comment type="subcellular location">
    <subcellularLocation>
        <location evidence="15">Cell membrane</location>
        <topology evidence="15">Multi-pass membrane protein</topology>
        <orientation evidence="15">Cytoplasmic side</orientation>
    </subcellularLocation>
    <subcellularLocation>
        <location evidence="1">Membrane</location>
        <topology evidence="1">Multi-pass membrane protein</topology>
    </subcellularLocation>
</comment>
<dbReference type="InterPro" id="IPR003960">
    <property type="entry name" value="ATPase_AAA_CS"/>
</dbReference>
<dbReference type="Gene3D" id="3.40.50.300">
    <property type="entry name" value="P-loop containing nucleotide triphosphate hydrolases"/>
    <property type="match status" value="1"/>
</dbReference>
<dbReference type="PROSITE" id="PS00674">
    <property type="entry name" value="AAA"/>
    <property type="match status" value="1"/>
</dbReference>
<reference evidence="19" key="1">
    <citation type="submission" date="2021-12" db="EMBL/GenBank/DDBJ databases">
        <title>Description of Gramella crocea sp. nov., a new bacterium isolated from activated sludge.</title>
        <authorList>
            <person name="Zhang X."/>
        </authorList>
    </citation>
    <scope>NUCLEOTIDE SEQUENCE</scope>
    <source>
        <strain evidence="19">YB25</strain>
    </source>
</reference>
<dbReference type="GO" id="GO:0004176">
    <property type="term" value="F:ATP-dependent peptidase activity"/>
    <property type="evidence" value="ECO:0007669"/>
    <property type="project" value="InterPro"/>
</dbReference>
<dbReference type="Pfam" id="PF00004">
    <property type="entry name" value="AAA"/>
    <property type="match status" value="1"/>
</dbReference>
<proteinExistence type="inferred from homology"/>
<evidence type="ECO:0000256" key="10">
    <source>
        <dbReference type="ARBA" id="ARBA00022840"/>
    </source>
</evidence>
<comment type="function">
    <text evidence="15">Acts as a processive, ATP-dependent zinc metallopeptidase for both cytoplasmic and membrane proteins. Plays a role in the quality control of integral membrane proteins.</text>
</comment>
<dbReference type="PANTHER" id="PTHR43655">
    <property type="entry name" value="ATP-DEPENDENT PROTEASE"/>
    <property type="match status" value="1"/>
</dbReference>
<feature type="transmembrane region" description="Helical" evidence="15">
    <location>
        <begin position="148"/>
        <end position="169"/>
    </location>
</feature>
<comment type="similarity">
    <text evidence="14 15">In the central section; belongs to the AAA ATPase family.</text>
</comment>
<evidence type="ECO:0000256" key="17">
    <source>
        <dbReference type="SAM" id="MobiDB-lite"/>
    </source>
</evidence>
<evidence type="ECO:0000256" key="14">
    <source>
        <dbReference type="ARBA" id="ARBA00061570"/>
    </source>
</evidence>
<comment type="caution">
    <text evidence="19">The sequence shown here is derived from an EMBL/GenBank/DDBJ whole genome shotgun (WGS) entry which is preliminary data.</text>
</comment>
<keyword evidence="6 15" id="KW-0479">Metal-binding</keyword>
<keyword evidence="7 15" id="KW-0547">Nucleotide-binding</keyword>
<protein>
    <recommendedName>
        <fullName evidence="15">ATP-dependent zinc metalloprotease FtsH</fullName>
        <ecNumber evidence="15">3.4.24.-</ecNumber>
    </recommendedName>
</protein>
<dbReference type="GO" id="GO:0016887">
    <property type="term" value="F:ATP hydrolysis activity"/>
    <property type="evidence" value="ECO:0007669"/>
    <property type="project" value="UniProtKB-UniRule"/>
</dbReference>
<evidence type="ECO:0000256" key="6">
    <source>
        <dbReference type="ARBA" id="ARBA00022723"/>
    </source>
</evidence>
<evidence type="ECO:0000256" key="16">
    <source>
        <dbReference type="RuleBase" id="RU003651"/>
    </source>
</evidence>
<accession>A0A9X1UYS1</accession>
<evidence type="ECO:0000256" key="3">
    <source>
        <dbReference type="ARBA" id="ARBA00010550"/>
    </source>
</evidence>
<feature type="domain" description="AAA+ ATPase" evidence="18">
    <location>
        <begin position="235"/>
        <end position="375"/>
    </location>
</feature>
<dbReference type="InterPro" id="IPR000642">
    <property type="entry name" value="Peptidase_M41"/>
</dbReference>
<dbReference type="GO" id="GO:0006508">
    <property type="term" value="P:proteolysis"/>
    <property type="evidence" value="ECO:0007669"/>
    <property type="project" value="UniProtKB-KW"/>
</dbReference>
<evidence type="ECO:0000256" key="11">
    <source>
        <dbReference type="ARBA" id="ARBA00022989"/>
    </source>
</evidence>
<feature type="binding site" evidence="15">
    <location>
        <begin position="243"/>
        <end position="250"/>
    </location>
    <ligand>
        <name>ATP</name>
        <dbReference type="ChEBI" id="CHEBI:30616"/>
    </ligand>
</feature>
<dbReference type="NCBIfam" id="TIGR01241">
    <property type="entry name" value="FtsH_fam"/>
    <property type="match status" value="1"/>
</dbReference>
<keyword evidence="5 15" id="KW-0812">Transmembrane</keyword>
<sequence>MKKLTSNKGKKSFQEFEKPGKQKPGSGFGWFYFLVIIFMLIIFVFTRFGNETKPISWLDFEQKMLSQHDVAKIVVVNNEIAEIYIKPEKLSEDKYKGLTDGVFASSTGPHYIMQIGTVESFESKLGKAQQDFTSDELIEVTYSTTFDWISALAWIIPIGLLIFFWMIILRSGRSGGVGNPLFNFGKSTAKLMDRTIKSTTTFKDVAGLKEAKVEIKEIVDFLKNPETYTKLGAKIPKGVLLVGPPGTGKTLMARAVAGEAQVPFFSLSGSEFVEMFVGVGASRVRDLFKKAKESAPSIIFIDEIDAVGRTRDKANALRTNDERESTLNQLLTELDGFGVNTGVIVLAATNRADILDKALLRPGRFDRHIFLELPNKDERKEIFLVHLRPIKKAADVDLEILASLSPGFSGADIANICNEAALIAARKKKNEVAQEDFMEARDRVIGGLERKSKIISPKEKEIIAHHEAGHAVASWYLKNVDALVKVSIIPRGKSLGAAWYLPEEHQIITRSQFIDQICASLGGRAAEEIIFNEVSSGALDDLEKVTKQAYIMVAYYGLDKEIGPISFYDSTGRYESSLVKPYSEKMAESIDREVQNLINTAYETTKGILLEHQPELIKLAQLLLKKEVVEQEDLENILGKRNRETETINKKIKNHEKRSNL</sequence>
<evidence type="ECO:0000256" key="4">
    <source>
        <dbReference type="ARBA" id="ARBA00022670"/>
    </source>
</evidence>
<keyword evidence="20" id="KW-1185">Reference proteome</keyword>
<dbReference type="Pfam" id="PF06480">
    <property type="entry name" value="FtsH_ext"/>
    <property type="match status" value="1"/>
</dbReference>
<dbReference type="GO" id="GO:0008270">
    <property type="term" value="F:zinc ion binding"/>
    <property type="evidence" value="ECO:0007669"/>
    <property type="project" value="UniProtKB-UniRule"/>
</dbReference>
<dbReference type="PANTHER" id="PTHR43655:SF2">
    <property type="entry name" value="AFG3 LIKE MATRIX AAA PEPTIDASE SUBUNIT 2, ISOFORM A"/>
    <property type="match status" value="1"/>
</dbReference>
<evidence type="ECO:0000256" key="13">
    <source>
        <dbReference type="ARBA" id="ARBA00023136"/>
    </source>
</evidence>
<feature type="active site" evidence="15">
    <location>
        <position position="467"/>
    </location>
</feature>
<keyword evidence="4 15" id="KW-0645">Protease</keyword>
<feature type="transmembrane region" description="Helical" evidence="15">
    <location>
        <begin position="28"/>
        <end position="48"/>
    </location>
</feature>
<evidence type="ECO:0000256" key="7">
    <source>
        <dbReference type="ARBA" id="ARBA00022741"/>
    </source>
</evidence>
<dbReference type="GO" id="GO:0030163">
    <property type="term" value="P:protein catabolic process"/>
    <property type="evidence" value="ECO:0007669"/>
    <property type="project" value="UniProtKB-UniRule"/>
</dbReference>
<keyword evidence="10 15" id="KW-0067">ATP-binding</keyword>
<keyword evidence="15" id="KW-1003">Cell membrane</keyword>
<evidence type="ECO:0000256" key="1">
    <source>
        <dbReference type="ARBA" id="ARBA00004141"/>
    </source>
</evidence>
<comment type="similarity">
    <text evidence="3">In the N-terminal section; belongs to the AAA ATPase family.</text>
</comment>
<keyword evidence="13 15" id="KW-0472">Membrane</keyword>
<dbReference type="FunFam" id="1.20.58.760:FF:000003">
    <property type="entry name" value="AFG3-like AAA ATPase 2"/>
    <property type="match status" value="1"/>
</dbReference>
<dbReference type="FunFam" id="1.10.8.60:FF:000001">
    <property type="entry name" value="ATP-dependent zinc metalloprotease FtsH"/>
    <property type="match status" value="1"/>
</dbReference>
<comment type="similarity">
    <text evidence="16">Belongs to the AAA ATPase family.</text>
</comment>
<comment type="cofactor">
    <cofactor evidence="15">
        <name>Zn(2+)</name>
        <dbReference type="ChEBI" id="CHEBI:29105"/>
    </cofactor>
    <text evidence="15">Binds 1 zinc ion per subunit.</text>
</comment>
<dbReference type="InterPro" id="IPR003593">
    <property type="entry name" value="AAA+_ATPase"/>
</dbReference>
<dbReference type="Pfam" id="PF17862">
    <property type="entry name" value="AAA_lid_3"/>
    <property type="match status" value="1"/>
</dbReference>
<evidence type="ECO:0000256" key="15">
    <source>
        <dbReference type="HAMAP-Rule" id="MF_01458"/>
    </source>
</evidence>
<keyword evidence="12 15" id="KW-0482">Metalloprotease</keyword>
<feature type="compositionally biased region" description="Basic residues" evidence="17">
    <location>
        <begin position="1"/>
        <end position="11"/>
    </location>
</feature>
<evidence type="ECO:0000256" key="5">
    <source>
        <dbReference type="ARBA" id="ARBA00022692"/>
    </source>
</evidence>
<dbReference type="Gene3D" id="1.20.58.760">
    <property type="entry name" value="Peptidase M41"/>
    <property type="match status" value="1"/>
</dbReference>
<evidence type="ECO:0000259" key="18">
    <source>
        <dbReference type="SMART" id="SM00382"/>
    </source>
</evidence>
<dbReference type="InterPro" id="IPR011546">
    <property type="entry name" value="Pept_M41_FtsH_extracell"/>
</dbReference>
<evidence type="ECO:0000256" key="12">
    <source>
        <dbReference type="ARBA" id="ARBA00023049"/>
    </source>
</evidence>
<keyword evidence="8 15" id="KW-0378">Hydrolase</keyword>
<dbReference type="FunFam" id="3.40.50.300:FF:000001">
    <property type="entry name" value="ATP-dependent zinc metalloprotease FtsH"/>
    <property type="match status" value="1"/>
</dbReference>
<feature type="binding site" evidence="15">
    <location>
        <position position="466"/>
    </location>
    <ligand>
        <name>Zn(2+)</name>
        <dbReference type="ChEBI" id="CHEBI:29105"/>
        <note>catalytic</note>
    </ligand>
</feature>
<feature type="binding site" evidence="15">
    <location>
        <position position="541"/>
    </location>
    <ligand>
        <name>Zn(2+)</name>
        <dbReference type="ChEBI" id="CHEBI:29105"/>
        <note>catalytic</note>
    </ligand>
</feature>
<keyword evidence="9 15" id="KW-0862">Zinc</keyword>
<dbReference type="SUPFAM" id="SSF52540">
    <property type="entry name" value="P-loop containing nucleoside triphosphate hydrolases"/>
    <property type="match status" value="1"/>
</dbReference>
<comment type="subunit">
    <text evidence="15">Homohexamer.</text>
</comment>
<comment type="similarity">
    <text evidence="2 15">In the C-terminal section; belongs to the peptidase M41 family.</text>
</comment>
<dbReference type="GO" id="GO:0005886">
    <property type="term" value="C:plasma membrane"/>
    <property type="evidence" value="ECO:0007669"/>
    <property type="project" value="UniProtKB-SubCell"/>
</dbReference>
<feature type="region of interest" description="Disordered" evidence="17">
    <location>
        <begin position="1"/>
        <end position="21"/>
    </location>
</feature>
<keyword evidence="11 15" id="KW-1133">Transmembrane helix</keyword>
<feature type="binding site" evidence="15">
    <location>
        <position position="470"/>
    </location>
    <ligand>
        <name>Zn(2+)</name>
        <dbReference type="ChEBI" id="CHEBI:29105"/>
        <note>catalytic</note>
    </ligand>
</feature>
<dbReference type="GO" id="GO:0004222">
    <property type="term" value="F:metalloendopeptidase activity"/>
    <property type="evidence" value="ECO:0007669"/>
    <property type="project" value="InterPro"/>
</dbReference>
<dbReference type="AlphaFoldDB" id="A0A9X1UYS1"/>
<dbReference type="SUPFAM" id="SSF140990">
    <property type="entry name" value="FtsH protease domain-like"/>
    <property type="match status" value="1"/>
</dbReference>
<dbReference type="InterPro" id="IPR037219">
    <property type="entry name" value="Peptidase_M41-like"/>
</dbReference>
<dbReference type="GO" id="GO:0005524">
    <property type="term" value="F:ATP binding"/>
    <property type="evidence" value="ECO:0007669"/>
    <property type="project" value="UniProtKB-UniRule"/>
</dbReference>